<dbReference type="InterPro" id="IPR000092">
    <property type="entry name" value="Polyprenyl_synt"/>
</dbReference>
<dbReference type="eggNOG" id="COG0142">
    <property type="taxonomic scope" value="Bacteria"/>
</dbReference>
<keyword evidence="9" id="KW-1185">Reference proteome</keyword>
<dbReference type="PANTHER" id="PTHR43281">
    <property type="entry name" value="FARNESYL DIPHOSPHATE SYNTHASE"/>
    <property type="match status" value="1"/>
</dbReference>
<evidence type="ECO:0000313" key="9">
    <source>
        <dbReference type="Proteomes" id="UP000005870"/>
    </source>
</evidence>
<dbReference type="GO" id="GO:0008654">
    <property type="term" value="P:phospholipid biosynthetic process"/>
    <property type="evidence" value="ECO:0007669"/>
    <property type="project" value="UniProtKB-ARBA"/>
</dbReference>
<protein>
    <submittedName>
        <fullName evidence="8">Geranylgeranyl pyrophosphate synthase</fullName>
    </submittedName>
</protein>
<dbReference type="RefSeq" id="WP_014161057.1">
    <property type="nucleotide sequence ID" value="NC_016147.2"/>
</dbReference>
<evidence type="ECO:0000256" key="7">
    <source>
        <dbReference type="RuleBase" id="RU004466"/>
    </source>
</evidence>
<dbReference type="GO" id="GO:0016114">
    <property type="term" value="P:terpenoid biosynthetic process"/>
    <property type="evidence" value="ECO:0007669"/>
    <property type="project" value="UniProtKB-ARBA"/>
</dbReference>
<evidence type="ECO:0000313" key="8">
    <source>
        <dbReference type="EMBL" id="AER56884.1"/>
    </source>
</evidence>
<comment type="similarity">
    <text evidence="2 7">Belongs to the FPP/GGPP synthase family.</text>
</comment>
<evidence type="ECO:0000256" key="5">
    <source>
        <dbReference type="ARBA" id="ARBA00022842"/>
    </source>
</evidence>
<dbReference type="Pfam" id="PF00348">
    <property type="entry name" value="polyprenyl_synt"/>
    <property type="match status" value="1"/>
</dbReference>
<dbReference type="PANTHER" id="PTHR43281:SF1">
    <property type="entry name" value="FARNESYL DIPHOSPHATE SYNTHASE"/>
    <property type="match status" value="1"/>
</dbReference>
<dbReference type="SUPFAM" id="SSF48576">
    <property type="entry name" value="Terpenoid synthases"/>
    <property type="match status" value="1"/>
</dbReference>
<evidence type="ECO:0000256" key="2">
    <source>
        <dbReference type="ARBA" id="ARBA00006706"/>
    </source>
</evidence>
<dbReference type="InterPro" id="IPR008949">
    <property type="entry name" value="Isoprenoid_synthase_dom_sf"/>
</dbReference>
<dbReference type="EMBL" id="CP003093">
    <property type="protein sequence ID" value="AER56884.1"/>
    <property type="molecule type" value="Genomic_DNA"/>
</dbReference>
<dbReference type="STRING" id="1045855.DSC_11200"/>
<sequence>MASEAVFTRWAQRVEASLDAALPDPVRAPQRLHAAMRHAALGGGKRMRPLLVYAAGTMTGADEGVLDAPATAVELIHAYSLVHDDLPAMDDDALRRGQPTVHIAFDEATAVLAGDALQTLAFEVLAGSDAGAVLRVAWLQTLAQASGVAGMCGGQALDIDATGQLQSLQALQHMHALKTGALIRASVRLGALAGGVEEATLQRLDAFAQALGLAFQVRDDILDIEASSETLGKTAGKDAAQSKSTYPALLGIDGAKAKLDALAAQMHELLAPFGARADALLALGELAIKRER</sequence>
<dbReference type="KEGG" id="psd:DSC_11200"/>
<dbReference type="SFLD" id="SFLDS00005">
    <property type="entry name" value="Isoprenoid_Synthase_Type_I"/>
    <property type="match status" value="1"/>
</dbReference>
<dbReference type="PROSITE" id="PS00723">
    <property type="entry name" value="POLYPRENYL_SYNTHASE_1"/>
    <property type="match status" value="1"/>
</dbReference>
<evidence type="ECO:0000256" key="4">
    <source>
        <dbReference type="ARBA" id="ARBA00022723"/>
    </source>
</evidence>
<dbReference type="SFLD" id="SFLDG01017">
    <property type="entry name" value="Polyprenyl_Transferase_Like"/>
    <property type="match status" value="1"/>
</dbReference>
<dbReference type="CDD" id="cd00685">
    <property type="entry name" value="Trans_IPPS_HT"/>
    <property type="match status" value="1"/>
</dbReference>
<keyword evidence="4" id="KW-0479">Metal-binding</keyword>
<dbReference type="GO" id="GO:0004659">
    <property type="term" value="F:prenyltransferase activity"/>
    <property type="evidence" value="ECO:0007669"/>
    <property type="project" value="InterPro"/>
</dbReference>
<reference evidence="8 9" key="1">
    <citation type="journal article" date="2012" name="J. Bacteriol.">
        <title>Complete Genome Sequence of the BTEX-Degrading Bacterium Pseudoxanthomonas spadix BD-a59.</title>
        <authorList>
            <person name="Lee S.H."/>
            <person name="Jin H.M."/>
            <person name="Lee H.J."/>
            <person name="Kim J.M."/>
            <person name="Jeon C.O."/>
        </authorList>
    </citation>
    <scope>NUCLEOTIDE SEQUENCE [LARGE SCALE GENOMIC DNA]</scope>
    <source>
        <strain evidence="8 9">BD-a59</strain>
    </source>
</reference>
<evidence type="ECO:0000256" key="3">
    <source>
        <dbReference type="ARBA" id="ARBA00022679"/>
    </source>
</evidence>
<keyword evidence="5" id="KW-0460">Magnesium</keyword>
<dbReference type="NCBIfam" id="NF045485">
    <property type="entry name" value="FPPsyn"/>
    <property type="match status" value="1"/>
</dbReference>
<keyword evidence="3 7" id="KW-0808">Transferase</keyword>
<dbReference type="GO" id="GO:0046872">
    <property type="term" value="F:metal ion binding"/>
    <property type="evidence" value="ECO:0007669"/>
    <property type="project" value="UniProtKB-KW"/>
</dbReference>
<dbReference type="InterPro" id="IPR053378">
    <property type="entry name" value="Prenyl_diphosphate_synthase"/>
</dbReference>
<dbReference type="GO" id="GO:0005737">
    <property type="term" value="C:cytoplasm"/>
    <property type="evidence" value="ECO:0007669"/>
    <property type="project" value="UniProtKB-ARBA"/>
</dbReference>
<accession>G7UQ00</accession>
<dbReference type="Proteomes" id="UP000005870">
    <property type="component" value="Chromosome"/>
</dbReference>
<evidence type="ECO:0000256" key="6">
    <source>
        <dbReference type="ARBA" id="ARBA00023229"/>
    </source>
</evidence>
<evidence type="ECO:0000256" key="1">
    <source>
        <dbReference type="ARBA" id="ARBA00001946"/>
    </source>
</evidence>
<dbReference type="OrthoDB" id="9805316at2"/>
<gene>
    <name evidence="8" type="ordered locus">DSC_11200</name>
</gene>
<dbReference type="InterPro" id="IPR033749">
    <property type="entry name" value="Polyprenyl_synt_CS"/>
</dbReference>
<dbReference type="AlphaFoldDB" id="G7UQ00"/>
<name>G7UQ00_PSEUP</name>
<keyword evidence="6" id="KW-0414">Isoprene biosynthesis</keyword>
<comment type="cofactor">
    <cofactor evidence="1">
        <name>Mg(2+)</name>
        <dbReference type="ChEBI" id="CHEBI:18420"/>
    </cofactor>
</comment>
<dbReference type="FunFam" id="1.10.600.10:FF:000001">
    <property type="entry name" value="Geranylgeranyl diphosphate synthase"/>
    <property type="match status" value="1"/>
</dbReference>
<dbReference type="Gene3D" id="1.10.600.10">
    <property type="entry name" value="Farnesyl Diphosphate Synthase"/>
    <property type="match status" value="1"/>
</dbReference>
<organism evidence="8 9">
    <name type="scientific">Pseudoxanthomonas spadix (strain BD-a59)</name>
    <dbReference type="NCBI Taxonomy" id="1045855"/>
    <lineage>
        <taxon>Bacteria</taxon>
        <taxon>Pseudomonadati</taxon>
        <taxon>Pseudomonadota</taxon>
        <taxon>Gammaproteobacteria</taxon>
        <taxon>Lysobacterales</taxon>
        <taxon>Lysobacteraceae</taxon>
        <taxon>Pseudoxanthomonas</taxon>
    </lineage>
</organism>
<proteinExistence type="inferred from homology"/>
<dbReference type="HOGENOM" id="CLU_014015_0_1_6"/>
<dbReference type="PROSITE" id="PS00444">
    <property type="entry name" value="POLYPRENYL_SYNTHASE_2"/>
    <property type="match status" value="1"/>
</dbReference>